<gene>
    <name evidence="2" type="ORF">PIIN_10260</name>
</gene>
<proteinExistence type="predicted"/>
<evidence type="ECO:0000256" key="1">
    <source>
        <dbReference type="SAM" id="MobiDB-lite"/>
    </source>
</evidence>
<protein>
    <submittedName>
        <fullName evidence="2">Uncharacterized protein</fullName>
    </submittedName>
</protein>
<keyword evidence="3" id="KW-1185">Reference proteome</keyword>
<comment type="caution">
    <text evidence="2">The sequence shown here is derived from an EMBL/GenBank/DDBJ whole genome shotgun (WGS) entry which is preliminary data.</text>
</comment>
<organism evidence="2 3">
    <name type="scientific">Serendipita indica (strain DSM 11827)</name>
    <name type="common">Root endophyte fungus</name>
    <name type="synonym">Piriformospora indica</name>
    <dbReference type="NCBI Taxonomy" id="1109443"/>
    <lineage>
        <taxon>Eukaryota</taxon>
        <taxon>Fungi</taxon>
        <taxon>Dikarya</taxon>
        <taxon>Basidiomycota</taxon>
        <taxon>Agaricomycotina</taxon>
        <taxon>Agaricomycetes</taxon>
        <taxon>Sebacinales</taxon>
        <taxon>Serendipitaceae</taxon>
        <taxon>Serendipita</taxon>
    </lineage>
</organism>
<dbReference type="AlphaFoldDB" id="G4TY72"/>
<evidence type="ECO:0000313" key="3">
    <source>
        <dbReference type="Proteomes" id="UP000007148"/>
    </source>
</evidence>
<name>G4TY72_SERID</name>
<feature type="region of interest" description="Disordered" evidence="1">
    <location>
        <begin position="57"/>
        <end position="116"/>
    </location>
</feature>
<evidence type="ECO:0000313" key="2">
    <source>
        <dbReference type="EMBL" id="CCA76265.1"/>
    </source>
</evidence>
<feature type="compositionally biased region" description="Basic and acidic residues" evidence="1">
    <location>
        <begin position="106"/>
        <end position="116"/>
    </location>
</feature>
<dbReference type="Proteomes" id="UP000007148">
    <property type="component" value="Unassembled WGS sequence"/>
</dbReference>
<accession>G4TY72</accession>
<dbReference type="EMBL" id="CAFZ01000672">
    <property type="protein sequence ID" value="CCA76265.1"/>
    <property type="molecule type" value="Genomic_DNA"/>
</dbReference>
<dbReference type="InParanoid" id="G4TY72"/>
<dbReference type="HOGENOM" id="CLU_2097754_0_0_1"/>
<reference evidence="2 3" key="1">
    <citation type="journal article" date="2011" name="PLoS Pathog.">
        <title>Endophytic Life Strategies Decoded by Genome and Transcriptome Analyses of the Mutualistic Root Symbiont Piriformospora indica.</title>
        <authorList>
            <person name="Zuccaro A."/>
            <person name="Lahrmann U."/>
            <person name="Guldener U."/>
            <person name="Langen G."/>
            <person name="Pfiffi S."/>
            <person name="Biedenkopf D."/>
            <person name="Wong P."/>
            <person name="Samans B."/>
            <person name="Grimm C."/>
            <person name="Basiewicz M."/>
            <person name="Murat C."/>
            <person name="Martin F."/>
            <person name="Kogel K.H."/>
        </authorList>
    </citation>
    <scope>NUCLEOTIDE SEQUENCE [LARGE SCALE GENOMIC DNA]</scope>
    <source>
        <strain evidence="2 3">DSM 11827</strain>
    </source>
</reference>
<sequence length="116" mass="12752">MCTFERSSLICPTIQPEDAPLADAFGAIRGRSAIAAARGLHTSRGLLLRYALAWQTPQPMPDNKQRIPGIKSLYGPPQRQSTSHANAEHRNREEGKHANAPAYSTKAHELEDGDHQ</sequence>
<feature type="compositionally biased region" description="Basic and acidic residues" evidence="1">
    <location>
        <begin position="86"/>
        <end position="97"/>
    </location>
</feature>